<feature type="chain" id="PRO_5007817565" evidence="1">
    <location>
        <begin position="36"/>
        <end position="650"/>
    </location>
</feature>
<dbReference type="InterPro" id="IPR040756">
    <property type="entry name" value="Peptidase_M61_N"/>
</dbReference>
<name>A0A160MZN5_9GAMM</name>
<evidence type="ECO:0000313" key="3">
    <source>
        <dbReference type="EMBL" id="AND68893.1"/>
    </source>
</evidence>
<dbReference type="InterPro" id="IPR007963">
    <property type="entry name" value="Peptidase_M61_catalytic"/>
</dbReference>
<dbReference type="PROSITE" id="PS50106">
    <property type="entry name" value="PDZ"/>
    <property type="match status" value="1"/>
</dbReference>
<proteinExistence type="predicted"/>
<dbReference type="RefSeq" id="WP_063671590.1">
    <property type="nucleotide sequence ID" value="NZ_CP014841.1"/>
</dbReference>
<dbReference type="InterPro" id="IPR001478">
    <property type="entry name" value="PDZ"/>
</dbReference>
<dbReference type="InterPro" id="IPR036034">
    <property type="entry name" value="PDZ_sf"/>
</dbReference>
<feature type="domain" description="PDZ" evidence="2">
    <location>
        <begin position="549"/>
        <end position="614"/>
    </location>
</feature>
<dbReference type="Gene3D" id="2.60.40.3650">
    <property type="match status" value="1"/>
</dbReference>
<accession>A0A160MZN5</accession>
<dbReference type="STRING" id="445710.ATSB10_14390"/>
<dbReference type="Pfam" id="PF05299">
    <property type="entry name" value="Peptidase_M61"/>
    <property type="match status" value="1"/>
</dbReference>
<feature type="signal peptide" evidence="1">
    <location>
        <begin position="1"/>
        <end position="35"/>
    </location>
</feature>
<gene>
    <name evidence="3" type="ORF">ATSB10_14390</name>
</gene>
<dbReference type="KEGG" id="dtx:ATSB10_14390"/>
<evidence type="ECO:0000259" key="2">
    <source>
        <dbReference type="PROSITE" id="PS50106"/>
    </source>
</evidence>
<evidence type="ECO:0000256" key="1">
    <source>
        <dbReference type="SAM" id="SignalP"/>
    </source>
</evidence>
<dbReference type="InterPro" id="IPR024191">
    <property type="entry name" value="Peptidase_M61"/>
</dbReference>
<dbReference type="AlphaFoldDB" id="A0A160MZN5"/>
<protein>
    <submittedName>
        <fullName evidence="3">Peptidase M61</fullName>
    </submittedName>
</protein>
<dbReference type="OrthoDB" id="9778516at2"/>
<dbReference type="SUPFAM" id="SSF50156">
    <property type="entry name" value="PDZ domain-like"/>
    <property type="match status" value="1"/>
</dbReference>
<evidence type="ECO:0000313" key="4">
    <source>
        <dbReference type="Proteomes" id="UP000077255"/>
    </source>
</evidence>
<dbReference type="Proteomes" id="UP000077255">
    <property type="component" value="Chromosome"/>
</dbReference>
<organism evidence="3 4">
    <name type="scientific">Dyella thiooxydans</name>
    <dbReference type="NCBI Taxonomy" id="445710"/>
    <lineage>
        <taxon>Bacteria</taxon>
        <taxon>Pseudomonadati</taxon>
        <taxon>Pseudomonadota</taxon>
        <taxon>Gammaproteobacteria</taxon>
        <taxon>Lysobacterales</taxon>
        <taxon>Rhodanobacteraceae</taxon>
        <taxon>Dyella</taxon>
    </lineage>
</organism>
<dbReference type="PATRIC" id="fig|445710.3.peg.1434"/>
<dbReference type="InterPro" id="IPR027268">
    <property type="entry name" value="Peptidase_M4/M1_CTD_sf"/>
</dbReference>
<reference evidence="3 4" key="1">
    <citation type="submission" date="2016-02" db="EMBL/GenBank/DDBJ databases">
        <title>Complete genome sequencing and analysis of ATSB10, Dyella thiooxydans isolated from rhizosphere soil of sunflower (Helianthus annuus L.).</title>
        <authorList>
            <person name="Lee Y."/>
            <person name="Hwangbo K."/>
            <person name="Chung H."/>
            <person name="Yoo J."/>
            <person name="Kim K.Y."/>
            <person name="Sa T.M."/>
            <person name="Um Y."/>
            <person name="Madhaiyan M."/>
        </authorList>
    </citation>
    <scope>NUCLEOTIDE SEQUENCE [LARGE SCALE GENOMIC DNA]</scope>
    <source>
        <strain evidence="3 4">ATSB10</strain>
    </source>
</reference>
<dbReference type="Gene3D" id="2.30.42.10">
    <property type="match status" value="1"/>
</dbReference>
<dbReference type="PIRSF" id="PIRSF016493">
    <property type="entry name" value="Glycyl_aminpptds"/>
    <property type="match status" value="1"/>
</dbReference>
<sequence length="650" mass="72225">MFSLPANGSPLAANRNFSRVTLAIALVLGSAVASAQSSRSGNVPAPQDVPYPGTVAIHVDASDTRQGIYRVHETVPVKPGPFTLLYPQWIPGDHSPTGPIAMLAGLEVRADGKPLRWTRDKYDVYAFHLDVPAGVSSLDVSFQYLSDRRGGFEMTDRMLDLEWNKVALYPAGYYSRRITFAPSVSLPEGWQFGSALETAAQSGDTTTFKPVTFNHLVDSPIYAGKYFKRVDLTPPGGAPVHLDVVADAPKYLVMTPHQVQVHRNLAVQATKLFGSHHYDHYDFLFSLSDELGGNGLEHHQSSENGLGADYFTAWDDAAPGRDLLAHEFTHSWNGKFRRGADLWTPNFNVPMGDSLLWVYEGQTQYWGFVLTARAGMWTPEQFRDALAMVAANYDRNREGFRWRTLEDTTNDPTAARRAALPYRSWQMSEEYYSAGQMVWLAVDAKLRALTHDHKSLDDFARAFFGVDNGSYVTKTYTFDDVVAALDGVAKYDWATFLRQRVDMLDPPLLDGLAGTGWKLVYTDQESPYEKQYNSRSESSRHLYNFTWSIGLTMADGGVINDVRWDGPAFKAGVSTGATLVAVNGQDYSKDVLKQAITAAKTGQAPIDLLLKYQGGYRHVAVDYHGGLQYPHLERVKGTPDYLDQIIAAQK</sequence>
<keyword evidence="1" id="KW-0732">Signal</keyword>
<dbReference type="Pfam" id="PF17899">
    <property type="entry name" value="Peptidase_M61_N"/>
    <property type="match status" value="1"/>
</dbReference>
<dbReference type="EMBL" id="CP014841">
    <property type="protein sequence ID" value="AND68893.1"/>
    <property type="molecule type" value="Genomic_DNA"/>
</dbReference>
<keyword evidence="4" id="KW-1185">Reference proteome</keyword>
<dbReference type="Gene3D" id="1.10.390.10">
    <property type="entry name" value="Neutral Protease Domain 2"/>
    <property type="match status" value="1"/>
</dbReference>